<proteinExistence type="predicted"/>
<name>A0A9N9DWU7_FUNMO</name>
<protein>
    <submittedName>
        <fullName evidence="1">2328_t:CDS:1</fullName>
    </submittedName>
</protein>
<evidence type="ECO:0000313" key="2">
    <source>
        <dbReference type="Proteomes" id="UP000789375"/>
    </source>
</evidence>
<evidence type="ECO:0000313" key="1">
    <source>
        <dbReference type="EMBL" id="CAG8650942.1"/>
    </source>
</evidence>
<sequence>PTIKFPFGHILSRPNHPPFFESSTQLPGMYFRIKYIRYEG</sequence>
<dbReference type="EMBL" id="CAJVPP010004498">
    <property type="protein sequence ID" value="CAG8650942.1"/>
    <property type="molecule type" value="Genomic_DNA"/>
</dbReference>
<organism evidence="1 2">
    <name type="scientific">Funneliformis mosseae</name>
    <name type="common">Endomycorrhizal fungus</name>
    <name type="synonym">Glomus mosseae</name>
    <dbReference type="NCBI Taxonomy" id="27381"/>
    <lineage>
        <taxon>Eukaryota</taxon>
        <taxon>Fungi</taxon>
        <taxon>Fungi incertae sedis</taxon>
        <taxon>Mucoromycota</taxon>
        <taxon>Glomeromycotina</taxon>
        <taxon>Glomeromycetes</taxon>
        <taxon>Glomerales</taxon>
        <taxon>Glomeraceae</taxon>
        <taxon>Funneliformis</taxon>
    </lineage>
</organism>
<keyword evidence="2" id="KW-1185">Reference proteome</keyword>
<feature type="non-terminal residue" evidence="1">
    <location>
        <position position="40"/>
    </location>
</feature>
<comment type="caution">
    <text evidence="1">The sequence shown here is derived from an EMBL/GenBank/DDBJ whole genome shotgun (WGS) entry which is preliminary data.</text>
</comment>
<reference evidence="1" key="1">
    <citation type="submission" date="2021-06" db="EMBL/GenBank/DDBJ databases">
        <authorList>
            <person name="Kallberg Y."/>
            <person name="Tangrot J."/>
            <person name="Rosling A."/>
        </authorList>
    </citation>
    <scope>NUCLEOTIDE SEQUENCE</scope>
    <source>
        <strain evidence="1">87-6 pot B 2015</strain>
    </source>
</reference>
<gene>
    <name evidence="1" type="ORF">FMOSSE_LOCUS11476</name>
</gene>
<dbReference type="AlphaFoldDB" id="A0A9N9DWU7"/>
<accession>A0A9N9DWU7</accession>
<dbReference type="Proteomes" id="UP000789375">
    <property type="component" value="Unassembled WGS sequence"/>
</dbReference>